<keyword evidence="3" id="KW-1185">Reference proteome</keyword>
<dbReference type="EnsemblMetazoa" id="ACUA004390-RA">
    <property type="protein sequence ID" value="ACUA004390-PA"/>
    <property type="gene ID" value="ACUA004390"/>
</dbReference>
<reference evidence="2" key="2">
    <citation type="submission" date="2020-05" db="UniProtKB">
        <authorList>
            <consortium name="EnsemblMetazoa"/>
        </authorList>
    </citation>
    <scope>IDENTIFICATION</scope>
    <source>
        <strain evidence="2">A-37</strain>
    </source>
</reference>
<dbReference type="Proteomes" id="UP000075883">
    <property type="component" value="Unassembled WGS sequence"/>
</dbReference>
<dbReference type="EMBL" id="AXCM01007238">
    <property type="status" value="NOT_ANNOTATED_CDS"/>
    <property type="molecule type" value="Genomic_DNA"/>
</dbReference>
<dbReference type="AlphaFoldDB" id="A0A182LXL2"/>
<feature type="compositionally biased region" description="Low complexity" evidence="1">
    <location>
        <begin position="44"/>
        <end position="62"/>
    </location>
</feature>
<proteinExistence type="predicted"/>
<dbReference type="EMBL" id="AXCM01007237">
    <property type="status" value="NOT_ANNOTATED_CDS"/>
    <property type="molecule type" value="Genomic_DNA"/>
</dbReference>
<reference evidence="3" key="1">
    <citation type="submission" date="2013-09" db="EMBL/GenBank/DDBJ databases">
        <title>The Genome Sequence of Anopheles culicifacies species A.</title>
        <authorList>
            <consortium name="The Broad Institute Genomics Platform"/>
            <person name="Neafsey D.E."/>
            <person name="Besansky N."/>
            <person name="Howell P."/>
            <person name="Walton C."/>
            <person name="Young S.K."/>
            <person name="Zeng Q."/>
            <person name="Gargeya S."/>
            <person name="Fitzgerald M."/>
            <person name="Haas B."/>
            <person name="Abouelleil A."/>
            <person name="Allen A.W."/>
            <person name="Alvarado L."/>
            <person name="Arachchi H.M."/>
            <person name="Berlin A.M."/>
            <person name="Chapman S.B."/>
            <person name="Gainer-Dewar J."/>
            <person name="Goldberg J."/>
            <person name="Griggs A."/>
            <person name="Gujja S."/>
            <person name="Hansen M."/>
            <person name="Howarth C."/>
            <person name="Imamovic A."/>
            <person name="Ireland A."/>
            <person name="Larimer J."/>
            <person name="McCowan C."/>
            <person name="Murphy C."/>
            <person name="Pearson M."/>
            <person name="Poon T.W."/>
            <person name="Priest M."/>
            <person name="Roberts A."/>
            <person name="Saif S."/>
            <person name="Shea T."/>
            <person name="Sisk P."/>
            <person name="Sykes S."/>
            <person name="Wortman J."/>
            <person name="Nusbaum C."/>
            <person name="Birren B."/>
        </authorList>
    </citation>
    <scope>NUCLEOTIDE SEQUENCE [LARGE SCALE GENOMIC DNA]</scope>
    <source>
        <strain evidence="3">A-37</strain>
    </source>
</reference>
<sequence>MDDQLPLDSAARAEANQQKMVSFLAQNFMLSCANTMESAIGNAHHSTPSKSSSSHGTETDGGTIDGGTAGKLRRMPRRSRQVVTLAKCTQIPLSSPLGLFMLKTSKIVTTPEYLLERFDRMERFCNAPPLPPGTGYPLRPGLVGCGLQEALTAPDRRLPKWLFGKVKTGYGPNGCTVTFKRLPDDAAEPSTHVFKFPRRQFSTKHRVENFLFYNKLLLQRCRPCAVRIERLTSADVQELALLPGIEREQREAEEAARQERQRRKEIAEIAESAMVIDSIDLCSSDEDFEPELIAGEGQRNAPQHKHDSSSDTIFIPHDIVETIVLERDDSMGSDTNEFTHTNDVERSSAEQILNSGVIVHPDMVPKIAKKSFFGTMLSESTYRLNQSLPVGNGNGKMMEGAARQPLTEPPLYLYAHCSQTTVNVSEDAPFSSGTRLHARKGTSSPLKENLVNGFGSTGANNSANGDGLLPGAGSQYAATPVPLHQAPVQPRSVMLGGPVTNGHAIIGTIPVPFGSGSNLHSRTSASVVQTLTTATYTTQVVHTHTTIKRSKGPSAAAIPSPTVANLHTARYPEDEKWCDK</sequence>
<evidence type="ECO:0000256" key="1">
    <source>
        <dbReference type="SAM" id="MobiDB-lite"/>
    </source>
</evidence>
<feature type="region of interest" description="Disordered" evidence="1">
    <location>
        <begin position="41"/>
        <end position="78"/>
    </location>
</feature>
<name>A0A182LXL2_9DIPT</name>
<organism evidence="2 3">
    <name type="scientific">Anopheles culicifacies</name>
    <dbReference type="NCBI Taxonomy" id="139723"/>
    <lineage>
        <taxon>Eukaryota</taxon>
        <taxon>Metazoa</taxon>
        <taxon>Ecdysozoa</taxon>
        <taxon>Arthropoda</taxon>
        <taxon>Hexapoda</taxon>
        <taxon>Insecta</taxon>
        <taxon>Pterygota</taxon>
        <taxon>Neoptera</taxon>
        <taxon>Endopterygota</taxon>
        <taxon>Diptera</taxon>
        <taxon>Nematocera</taxon>
        <taxon>Culicoidea</taxon>
        <taxon>Culicidae</taxon>
        <taxon>Anophelinae</taxon>
        <taxon>Anopheles</taxon>
        <taxon>culicifacies species complex</taxon>
    </lineage>
</organism>
<accession>A0A182LXL2</accession>
<dbReference type="VEuPathDB" id="VectorBase:ACUA004390"/>
<evidence type="ECO:0000313" key="3">
    <source>
        <dbReference type="Proteomes" id="UP000075883"/>
    </source>
</evidence>
<evidence type="ECO:0000313" key="2">
    <source>
        <dbReference type="EnsemblMetazoa" id="ACUA004390-PA"/>
    </source>
</evidence>
<protein>
    <submittedName>
        <fullName evidence="2">Uncharacterized protein</fullName>
    </submittedName>
</protein>